<dbReference type="Proteomes" id="UP000318825">
    <property type="component" value="Unassembled WGS sequence"/>
</dbReference>
<comment type="caution">
    <text evidence="1">The sequence shown here is derived from an EMBL/GenBank/DDBJ whole genome shotgun (WGS) entry which is preliminary data.</text>
</comment>
<protein>
    <submittedName>
        <fullName evidence="1">Uncharacterized protein</fullName>
    </submittedName>
</protein>
<proteinExistence type="predicted"/>
<evidence type="ECO:0000313" key="1">
    <source>
        <dbReference type="EMBL" id="GEC17644.1"/>
    </source>
</evidence>
<gene>
    <name evidence="1" type="ORF">NWI01_35360</name>
</gene>
<dbReference type="AlphaFoldDB" id="A0A4Y3WFK0"/>
<sequence>MRRDLSRRAVNALLNGRYAHLGGRTFGSRAKCLIKIASAYTREELLMEPGVGIVAAIEVELWLKERGRSLVKGFAEDDGIDKVATNSVC</sequence>
<evidence type="ECO:0000313" key="2">
    <source>
        <dbReference type="Proteomes" id="UP000318825"/>
    </source>
</evidence>
<name>A0A4Y3WFK0_NITWI</name>
<accession>A0A4Y3WFK0</accession>
<dbReference type="EMBL" id="BJNF01000126">
    <property type="protein sequence ID" value="GEC17644.1"/>
    <property type="molecule type" value="Genomic_DNA"/>
</dbReference>
<reference evidence="1 2" key="1">
    <citation type="submission" date="2019-06" db="EMBL/GenBank/DDBJ databases">
        <title>Whole genome shotgun sequence of Nitrobacter winogradskyi NBRC 14297.</title>
        <authorList>
            <person name="Hosoyama A."/>
            <person name="Uohara A."/>
            <person name="Ohji S."/>
            <person name="Ichikawa N."/>
        </authorList>
    </citation>
    <scope>NUCLEOTIDE SEQUENCE [LARGE SCALE GENOMIC DNA]</scope>
    <source>
        <strain evidence="1 2">NBRC 14297</strain>
    </source>
</reference>
<organism evidence="1 2">
    <name type="scientific">Nitrobacter winogradskyi</name>
    <name type="common">Nitrobacter agilis</name>
    <dbReference type="NCBI Taxonomy" id="913"/>
    <lineage>
        <taxon>Bacteria</taxon>
        <taxon>Pseudomonadati</taxon>
        <taxon>Pseudomonadota</taxon>
        <taxon>Alphaproteobacteria</taxon>
        <taxon>Hyphomicrobiales</taxon>
        <taxon>Nitrobacteraceae</taxon>
        <taxon>Nitrobacter</taxon>
    </lineage>
</organism>